<dbReference type="PROSITE" id="PS50090">
    <property type="entry name" value="MYB_LIKE"/>
    <property type="match status" value="1"/>
</dbReference>
<keyword evidence="7" id="KW-0804">Transcription</keyword>
<keyword evidence="1" id="KW-0217">Developmental protein</keyword>
<keyword evidence="16" id="KW-1185">Reference proteome</keyword>
<evidence type="ECO:0000313" key="16">
    <source>
        <dbReference type="Proteomes" id="UP001237642"/>
    </source>
</evidence>
<dbReference type="Gene3D" id="1.10.10.10">
    <property type="entry name" value="Winged helix-like DNA-binding domain superfamily/Winged helix DNA-binding domain"/>
    <property type="match status" value="1"/>
</dbReference>
<dbReference type="SUPFAM" id="SSF46689">
    <property type="entry name" value="Homeodomain-like"/>
    <property type="match status" value="2"/>
</dbReference>
<feature type="domain" description="SWIRM" evidence="13">
    <location>
        <begin position="168"/>
        <end position="266"/>
    </location>
</feature>
<keyword evidence="8" id="KW-0539">Nucleus</keyword>
<proteinExistence type="predicted"/>
<dbReference type="InterPro" id="IPR017884">
    <property type="entry name" value="SANT_dom"/>
</dbReference>
<feature type="compositionally biased region" description="Polar residues" evidence="10">
    <location>
        <begin position="447"/>
        <end position="456"/>
    </location>
</feature>
<keyword evidence="5" id="KW-0805">Transcription regulation</keyword>
<dbReference type="AlphaFoldDB" id="A0AAD8HRJ8"/>
<reference evidence="15" key="1">
    <citation type="submission" date="2023-02" db="EMBL/GenBank/DDBJ databases">
        <title>Genome of toxic invasive species Heracleum sosnowskyi carries increased number of genes despite the absence of recent whole-genome duplications.</title>
        <authorList>
            <person name="Schelkunov M."/>
            <person name="Shtratnikova V."/>
            <person name="Makarenko M."/>
            <person name="Klepikova A."/>
            <person name="Omelchenko D."/>
            <person name="Novikova G."/>
            <person name="Obukhova E."/>
            <person name="Bogdanov V."/>
            <person name="Penin A."/>
            <person name="Logacheva M."/>
        </authorList>
    </citation>
    <scope>NUCLEOTIDE SEQUENCE</scope>
    <source>
        <strain evidence="15">Hsosn_3</strain>
        <tissue evidence="15">Leaf</tissue>
    </source>
</reference>
<accession>A0AAD8HRJ8</accession>
<evidence type="ECO:0000259" key="14">
    <source>
        <dbReference type="PROSITE" id="PS51293"/>
    </source>
</evidence>
<dbReference type="Pfam" id="PF00249">
    <property type="entry name" value="Myb_DNA-binding"/>
    <property type="match status" value="1"/>
</dbReference>
<dbReference type="Pfam" id="PF04433">
    <property type="entry name" value="SWIRM"/>
    <property type="match status" value="1"/>
</dbReference>
<dbReference type="InterPro" id="IPR000433">
    <property type="entry name" value="Znf_ZZ"/>
</dbReference>
<evidence type="ECO:0000256" key="10">
    <source>
        <dbReference type="SAM" id="MobiDB-lite"/>
    </source>
</evidence>
<dbReference type="PROSITE" id="PS50135">
    <property type="entry name" value="ZF_ZZ_2"/>
    <property type="match status" value="1"/>
</dbReference>
<dbReference type="FunFam" id="1.10.10.10:FF:000020">
    <property type="entry name" value="SWI/SNF complex subunit SMARCC2 isoform c"/>
    <property type="match status" value="1"/>
</dbReference>
<evidence type="ECO:0000259" key="12">
    <source>
        <dbReference type="PROSITE" id="PS50135"/>
    </source>
</evidence>
<dbReference type="PROSITE" id="PS50934">
    <property type="entry name" value="SWIRM"/>
    <property type="match status" value="1"/>
</dbReference>
<evidence type="ECO:0000256" key="6">
    <source>
        <dbReference type="ARBA" id="ARBA00023125"/>
    </source>
</evidence>
<dbReference type="SMART" id="SM00717">
    <property type="entry name" value="SANT"/>
    <property type="match status" value="1"/>
</dbReference>
<dbReference type="EMBL" id="JAUIZM010000008">
    <property type="protein sequence ID" value="KAK1371158.1"/>
    <property type="molecule type" value="Genomic_DNA"/>
</dbReference>
<dbReference type="InterPro" id="IPR032451">
    <property type="entry name" value="SMARCC_C"/>
</dbReference>
<dbReference type="InterPro" id="IPR009057">
    <property type="entry name" value="Homeodomain-like_sf"/>
</dbReference>
<feature type="region of interest" description="Disordered" evidence="10">
    <location>
        <begin position="666"/>
        <end position="736"/>
    </location>
</feature>
<evidence type="ECO:0000256" key="1">
    <source>
        <dbReference type="ARBA" id="ARBA00022473"/>
    </source>
</evidence>
<evidence type="ECO:0000256" key="8">
    <source>
        <dbReference type="ARBA" id="ARBA00023242"/>
    </source>
</evidence>
<sequence>MPASTSETRNRWRKRKRDPLISRKSNSQPEDEPEEEEDEEIDAELDENQLNLNPNSQSSKKVVTPISPEVLSESAIRVSEFPPVVRHKVVRPHASVVAILGVERGNESCRQNCVSLENVSYGQLQALSAMTKESLVEVEKGEGSVVITPPKIMEGRGVVKRFGSRKVLVVPMHADWFSPSSVHRLERQVVPQYFSGKSVDRTPEKYMEYRNYIVGKYMENPDKRLAVSDCDRLVVGADSDDIARIYRFLDHWGIINYCVPALNRDTQNDSLCLNEDTNGELRVPLNYLKSIDSLIQFDKPRCQLRAADVYSELGSHVHGDSDLDDKIRERLSENKCTCCSRPLPIIYYQSQKEVDVLLCMECFHEGRFVAGHSSLDFTRFDSGKDYGDPDGVNWSDQETLLLLEAMEIYGENWNEIAEHVKTKSKAQCILHFLRIPMDDSSMENVDVPQNPSSVKLPNNDERDRSHSNSNGHLAVATGSSVQDPNAESRVPFANYANPVMSLVAFLASAVGPRVAAACAHASLAELAKDDQIAASGQSNITNSSQLKEGIPLSDAKLRAASKAGLSAAATKAKLFADHEEREIQRFSANIINHQLRRLELKLKQFTEVETMLMKECEQVERVKQRIAAERAALVSAHFGSGGVTRPTSLPAIGPAMIQNNTGNARQQIISDGPSQPYMGYTNSRPVHPHVSPMSQQPAYGLGPRMPLSAINPSSASPGSTTRPMSRPISGARSGLD</sequence>
<dbReference type="PANTHER" id="PTHR12802:SF61">
    <property type="entry name" value="SWI_SNF COMPLEX SUBUNIT SWI3C"/>
    <property type="match status" value="1"/>
</dbReference>
<evidence type="ECO:0000256" key="3">
    <source>
        <dbReference type="ARBA" id="ARBA00022771"/>
    </source>
</evidence>
<feature type="domain" description="SANT" evidence="14">
    <location>
        <begin position="389"/>
        <end position="440"/>
    </location>
</feature>
<keyword evidence="4" id="KW-0862">Zinc</keyword>
<dbReference type="InterPro" id="IPR036388">
    <property type="entry name" value="WH-like_DNA-bd_sf"/>
</dbReference>
<evidence type="ECO:0000256" key="4">
    <source>
        <dbReference type="ARBA" id="ARBA00022833"/>
    </source>
</evidence>
<keyword evidence="2" id="KW-0479">Metal-binding</keyword>
<feature type="domain" description="Myb-like" evidence="11">
    <location>
        <begin position="393"/>
        <end position="436"/>
    </location>
</feature>
<dbReference type="GO" id="GO:0008270">
    <property type="term" value="F:zinc ion binding"/>
    <property type="evidence" value="ECO:0007669"/>
    <property type="project" value="UniProtKB-KW"/>
</dbReference>
<keyword evidence="6" id="KW-0238">DNA-binding</keyword>
<feature type="compositionally biased region" description="Polar residues" evidence="10">
    <location>
        <begin position="467"/>
        <end position="485"/>
    </location>
</feature>
<dbReference type="PROSITE" id="PS51293">
    <property type="entry name" value="SANT"/>
    <property type="match status" value="1"/>
</dbReference>
<dbReference type="PANTHER" id="PTHR12802">
    <property type="entry name" value="SWI/SNF COMPLEX-RELATED"/>
    <property type="match status" value="1"/>
</dbReference>
<dbReference type="GO" id="GO:0005634">
    <property type="term" value="C:nucleus"/>
    <property type="evidence" value="ECO:0007669"/>
    <property type="project" value="UniProtKB-ARBA"/>
</dbReference>
<protein>
    <submittedName>
        <fullName evidence="15">SWI/SNF complex subunit SWI3C</fullName>
    </submittedName>
</protein>
<dbReference type="Pfam" id="PF16495">
    <property type="entry name" value="SWIRM-assoc_1"/>
    <property type="match status" value="1"/>
</dbReference>
<keyword evidence="3 9" id="KW-0863">Zinc-finger</keyword>
<evidence type="ECO:0000259" key="11">
    <source>
        <dbReference type="PROSITE" id="PS50090"/>
    </source>
</evidence>
<evidence type="ECO:0000256" key="9">
    <source>
        <dbReference type="PROSITE-ProRule" id="PRU00228"/>
    </source>
</evidence>
<feature type="compositionally biased region" description="Low complexity" evidence="10">
    <location>
        <begin position="48"/>
        <end position="59"/>
    </location>
</feature>
<reference evidence="15" key="2">
    <citation type="submission" date="2023-05" db="EMBL/GenBank/DDBJ databases">
        <authorList>
            <person name="Schelkunov M.I."/>
        </authorList>
    </citation>
    <scope>NUCLEOTIDE SEQUENCE</scope>
    <source>
        <strain evidence="15">Hsosn_3</strain>
        <tissue evidence="15">Leaf</tissue>
    </source>
</reference>
<dbReference type="InterPro" id="IPR001005">
    <property type="entry name" value="SANT/Myb"/>
</dbReference>
<feature type="region of interest" description="Disordered" evidence="10">
    <location>
        <begin position="441"/>
        <end position="485"/>
    </location>
</feature>
<organism evidence="15 16">
    <name type="scientific">Heracleum sosnowskyi</name>
    <dbReference type="NCBI Taxonomy" id="360622"/>
    <lineage>
        <taxon>Eukaryota</taxon>
        <taxon>Viridiplantae</taxon>
        <taxon>Streptophyta</taxon>
        <taxon>Embryophyta</taxon>
        <taxon>Tracheophyta</taxon>
        <taxon>Spermatophyta</taxon>
        <taxon>Magnoliopsida</taxon>
        <taxon>eudicotyledons</taxon>
        <taxon>Gunneridae</taxon>
        <taxon>Pentapetalae</taxon>
        <taxon>asterids</taxon>
        <taxon>campanulids</taxon>
        <taxon>Apiales</taxon>
        <taxon>Apiaceae</taxon>
        <taxon>Apioideae</taxon>
        <taxon>apioid superclade</taxon>
        <taxon>Tordylieae</taxon>
        <taxon>Tordyliinae</taxon>
        <taxon>Heracleum</taxon>
    </lineage>
</organism>
<dbReference type="CDD" id="cd00167">
    <property type="entry name" value="SANT"/>
    <property type="match status" value="1"/>
</dbReference>
<feature type="region of interest" description="Disordered" evidence="10">
    <location>
        <begin position="1"/>
        <end position="61"/>
    </location>
</feature>
<dbReference type="Proteomes" id="UP001237642">
    <property type="component" value="Unassembled WGS sequence"/>
</dbReference>
<dbReference type="InterPro" id="IPR007526">
    <property type="entry name" value="SWIRM"/>
</dbReference>
<dbReference type="GO" id="GO:0003677">
    <property type="term" value="F:DNA binding"/>
    <property type="evidence" value="ECO:0007669"/>
    <property type="project" value="UniProtKB-KW"/>
</dbReference>
<dbReference type="Gene3D" id="1.10.10.60">
    <property type="entry name" value="Homeodomain-like"/>
    <property type="match status" value="1"/>
</dbReference>
<comment type="caution">
    <text evidence="15">The sequence shown here is derived from an EMBL/GenBank/DDBJ whole genome shotgun (WGS) entry which is preliminary data.</text>
</comment>
<name>A0AAD8HRJ8_9APIA</name>
<dbReference type="FunFam" id="1.10.10.60:FF:000014">
    <property type="entry name" value="SWI/SNF complex subunit SMARCC2 isoform C"/>
    <property type="match status" value="1"/>
</dbReference>
<feature type="compositionally biased region" description="Acidic residues" evidence="10">
    <location>
        <begin position="29"/>
        <end position="47"/>
    </location>
</feature>
<feature type="compositionally biased region" description="Polar residues" evidence="10">
    <location>
        <begin position="710"/>
        <end position="723"/>
    </location>
</feature>
<evidence type="ECO:0000259" key="13">
    <source>
        <dbReference type="PROSITE" id="PS50934"/>
    </source>
</evidence>
<evidence type="ECO:0000256" key="7">
    <source>
        <dbReference type="ARBA" id="ARBA00023163"/>
    </source>
</evidence>
<evidence type="ECO:0000256" key="2">
    <source>
        <dbReference type="ARBA" id="ARBA00022723"/>
    </source>
</evidence>
<evidence type="ECO:0000313" key="15">
    <source>
        <dbReference type="EMBL" id="KAK1371158.1"/>
    </source>
</evidence>
<gene>
    <name evidence="15" type="ORF">POM88_037250</name>
</gene>
<feature type="domain" description="ZZ-type" evidence="12">
    <location>
        <begin position="331"/>
        <end position="385"/>
    </location>
</feature>
<evidence type="ECO:0000256" key="5">
    <source>
        <dbReference type="ARBA" id="ARBA00023015"/>
    </source>
</evidence>